<dbReference type="STRING" id="553466.SAMN04487950_3573"/>
<evidence type="ECO:0000313" key="4">
    <source>
        <dbReference type="EMBL" id="SFL38539.1"/>
    </source>
</evidence>
<keyword evidence="5" id="KW-1185">Reference proteome</keyword>
<evidence type="ECO:0000256" key="1">
    <source>
        <dbReference type="SAM" id="MobiDB-lite"/>
    </source>
</evidence>
<organism evidence="4 5">
    <name type="scientific">Halogranum rubrum</name>
    <dbReference type="NCBI Taxonomy" id="553466"/>
    <lineage>
        <taxon>Archaea</taxon>
        <taxon>Methanobacteriati</taxon>
        <taxon>Methanobacteriota</taxon>
        <taxon>Stenosarchaea group</taxon>
        <taxon>Halobacteria</taxon>
        <taxon>Halobacteriales</taxon>
        <taxon>Haloferacaceae</taxon>
    </lineage>
</organism>
<feature type="compositionally biased region" description="Low complexity" evidence="1">
    <location>
        <begin position="87"/>
        <end position="105"/>
    </location>
</feature>
<proteinExistence type="predicted"/>
<reference evidence="5" key="1">
    <citation type="submission" date="2016-10" db="EMBL/GenBank/DDBJ databases">
        <authorList>
            <person name="Varghese N."/>
            <person name="Submissions S."/>
        </authorList>
    </citation>
    <scope>NUCLEOTIDE SEQUENCE [LARGE SCALE GENOMIC DNA]</scope>
    <source>
        <strain evidence="5">CGMCC 1.7738</strain>
    </source>
</reference>
<keyword evidence="2" id="KW-1133">Transmembrane helix</keyword>
<dbReference type="InterPro" id="IPR025403">
    <property type="entry name" value="TgpA-like_C"/>
</dbReference>
<gene>
    <name evidence="4" type="ORF">SAMN04487950_3573</name>
</gene>
<feature type="transmembrane region" description="Helical" evidence="2">
    <location>
        <begin position="127"/>
        <end position="148"/>
    </location>
</feature>
<evidence type="ECO:0000256" key="2">
    <source>
        <dbReference type="SAM" id="Phobius"/>
    </source>
</evidence>
<dbReference type="EMBL" id="FOTC01000005">
    <property type="protein sequence ID" value="SFL38539.1"/>
    <property type="molecule type" value="Genomic_DNA"/>
</dbReference>
<feature type="region of interest" description="Disordered" evidence="1">
    <location>
        <begin position="260"/>
        <end position="290"/>
    </location>
</feature>
<sequence>MTCSHKCFLRDKDFNALRPMEIVAYDPARAALALLCVLVVAFAASLFPATGFGAYPTGTGSGGPIDSSLDSPGITDPDAVDSGPSSADDTPTAAPQTATPTTQTETPDESNSTSVGDGGDGGGGGDIVVAIVGAGFVVLVGFAGFLLVPLGSNTNLSIAGVELPALQSRLRSIVGAIPRRTMTFVVGLSASVPGLLDSLGSTLAQVGSGLGTVASGLASAVANSARLLTAGLGGLFVTLPRAFGGLFSVFDGLSRTGGSFRRRSSDDADDATSVASPPVGGDEDDGPRLPRSVEEAWTAMVELVPIRDRRSTTPGEYARAAIDAGLPATPVQRLTALFEETRYGDRPSTADRVQSARAALRSILDRGEDR</sequence>
<protein>
    <recommendedName>
        <fullName evidence="3">Protein-glutamine gamma-glutamyltransferase-like C-terminal domain-containing protein</fullName>
    </recommendedName>
</protein>
<feature type="transmembrane region" description="Helical" evidence="2">
    <location>
        <begin position="28"/>
        <end position="47"/>
    </location>
</feature>
<dbReference type="AlphaFoldDB" id="A0A1I4H8C5"/>
<evidence type="ECO:0000313" key="5">
    <source>
        <dbReference type="Proteomes" id="UP000199607"/>
    </source>
</evidence>
<feature type="domain" description="Protein-glutamine gamma-glutamyltransferase-like C-terminal" evidence="3">
    <location>
        <begin position="296"/>
        <end position="361"/>
    </location>
</feature>
<accession>A0A1I4H8C5</accession>
<name>A0A1I4H8C5_9EURY</name>
<keyword evidence="2" id="KW-0812">Transmembrane</keyword>
<feature type="region of interest" description="Disordered" evidence="1">
    <location>
        <begin position="63"/>
        <end position="119"/>
    </location>
</feature>
<keyword evidence="2" id="KW-0472">Membrane</keyword>
<dbReference type="Pfam" id="PF13559">
    <property type="entry name" value="DUF4129"/>
    <property type="match status" value="1"/>
</dbReference>
<evidence type="ECO:0000259" key="3">
    <source>
        <dbReference type="Pfam" id="PF13559"/>
    </source>
</evidence>
<dbReference type="Proteomes" id="UP000199607">
    <property type="component" value="Unassembled WGS sequence"/>
</dbReference>